<evidence type="ECO:0000256" key="5">
    <source>
        <dbReference type="ARBA" id="ARBA00023136"/>
    </source>
</evidence>
<accession>A0A7X0LS21</accession>
<evidence type="ECO:0000256" key="3">
    <source>
        <dbReference type="ARBA" id="ARBA00022692"/>
    </source>
</evidence>
<dbReference type="Proteomes" id="UP000540423">
    <property type="component" value="Unassembled WGS sequence"/>
</dbReference>
<feature type="transmembrane region" description="Helical" evidence="6">
    <location>
        <begin position="285"/>
        <end position="308"/>
    </location>
</feature>
<feature type="transmembrane region" description="Helical" evidence="6">
    <location>
        <begin position="345"/>
        <end position="363"/>
    </location>
</feature>
<dbReference type="AlphaFoldDB" id="A0A7X0LS21"/>
<keyword evidence="3 6" id="KW-0812">Transmembrane</keyword>
<name>A0A7X0LS21_9ACTN</name>
<dbReference type="Pfam" id="PF07690">
    <property type="entry name" value="MFS_1"/>
    <property type="match status" value="1"/>
</dbReference>
<dbReference type="InterPro" id="IPR050189">
    <property type="entry name" value="MFS_Efflux_Transporters"/>
</dbReference>
<evidence type="ECO:0000256" key="4">
    <source>
        <dbReference type="ARBA" id="ARBA00022989"/>
    </source>
</evidence>
<dbReference type="EMBL" id="JACHEM010000012">
    <property type="protein sequence ID" value="MBB6438044.1"/>
    <property type="molecule type" value="Genomic_DNA"/>
</dbReference>
<evidence type="ECO:0000259" key="7">
    <source>
        <dbReference type="PROSITE" id="PS50850"/>
    </source>
</evidence>
<feature type="transmembrane region" description="Helical" evidence="6">
    <location>
        <begin position="251"/>
        <end position="273"/>
    </location>
</feature>
<dbReference type="Gene3D" id="1.20.1250.20">
    <property type="entry name" value="MFS general substrate transporter like domains"/>
    <property type="match status" value="2"/>
</dbReference>
<keyword evidence="5 6" id="KW-0472">Membrane</keyword>
<dbReference type="InterPro" id="IPR011701">
    <property type="entry name" value="MFS"/>
</dbReference>
<proteinExistence type="predicted"/>
<dbReference type="RefSeq" id="WP_185033869.1">
    <property type="nucleotide sequence ID" value="NZ_BNBN01000003.1"/>
</dbReference>
<feature type="transmembrane region" description="Helical" evidence="6">
    <location>
        <begin position="314"/>
        <end position="333"/>
    </location>
</feature>
<dbReference type="SUPFAM" id="SSF103473">
    <property type="entry name" value="MFS general substrate transporter"/>
    <property type="match status" value="1"/>
</dbReference>
<dbReference type="PROSITE" id="PS50850">
    <property type="entry name" value="MFS"/>
    <property type="match status" value="1"/>
</dbReference>
<evidence type="ECO:0000313" key="8">
    <source>
        <dbReference type="EMBL" id="MBB6438044.1"/>
    </source>
</evidence>
<dbReference type="PANTHER" id="PTHR43124">
    <property type="entry name" value="PURINE EFFLUX PUMP PBUE"/>
    <property type="match status" value="1"/>
</dbReference>
<comment type="subcellular location">
    <subcellularLocation>
        <location evidence="1">Cell membrane</location>
        <topology evidence="1">Multi-pass membrane protein</topology>
    </subcellularLocation>
</comment>
<dbReference type="PANTHER" id="PTHR43124:SF3">
    <property type="entry name" value="CHLORAMPHENICOL EFFLUX PUMP RV0191"/>
    <property type="match status" value="1"/>
</dbReference>
<dbReference type="InterPro" id="IPR020846">
    <property type="entry name" value="MFS_dom"/>
</dbReference>
<feature type="transmembrane region" description="Helical" evidence="6">
    <location>
        <begin position="101"/>
        <end position="123"/>
    </location>
</feature>
<keyword evidence="9" id="KW-1185">Reference proteome</keyword>
<feature type="transmembrane region" description="Helical" evidence="6">
    <location>
        <begin position="169"/>
        <end position="186"/>
    </location>
</feature>
<comment type="caution">
    <text evidence="8">The sequence shown here is derived from an EMBL/GenBank/DDBJ whole genome shotgun (WGS) entry which is preliminary data.</text>
</comment>
<evidence type="ECO:0000256" key="6">
    <source>
        <dbReference type="SAM" id="Phobius"/>
    </source>
</evidence>
<keyword evidence="2" id="KW-1003">Cell membrane</keyword>
<evidence type="ECO:0000256" key="2">
    <source>
        <dbReference type="ARBA" id="ARBA00022475"/>
    </source>
</evidence>
<feature type="transmembrane region" description="Helical" evidence="6">
    <location>
        <begin position="12"/>
        <end position="37"/>
    </location>
</feature>
<gene>
    <name evidence="8" type="ORF">HNQ79_004548</name>
</gene>
<feature type="domain" description="Major facilitator superfamily (MFS) profile" evidence="7">
    <location>
        <begin position="11"/>
        <end position="393"/>
    </location>
</feature>
<sequence>MRDKLSMVPRPILYYLGASFFMGLSNTIFDVVFNFYLADRGIDEAAAGAIYSIGTGAMAVAVVPLLVLPRFVSHRTLLIWASVFFAFPFAAMPFVPSVPAAAVALGLNQVGFLGCLSLGNSIAASHVPDAARTRLFSGFFICYLGAGAVASAVVSALSSLLPLADLQKYQVILLISFLSGCLMLVLRVPSARKTLRTDKAEATGDGITSEERRNFAVLVLAAACLGASITLVFRFANVLFRQIYDLPVSEISLILGGDKVVSVVGAVVAPLLVKRFSLRPSAGFFGGLAFVSLMVQSFTVPLVVFVLFYLLRLFSNYCLMPLLDTVAISGFLPRRRLVSTSLRQSSFYLGGAVAAAVYGDLLQRGNWQATLWISGGCALAGAVAVTLVREADAGTRRAHPPTEKVLENA</sequence>
<dbReference type="GO" id="GO:0005886">
    <property type="term" value="C:plasma membrane"/>
    <property type="evidence" value="ECO:0007669"/>
    <property type="project" value="UniProtKB-SubCell"/>
</dbReference>
<dbReference type="InterPro" id="IPR036259">
    <property type="entry name" value="MFS_trans_sf"/>
</dbReference>
<feature type="transmembrane region" description="Helical" evidence="6">
    <location>
        <begin position="369"/>
        <end position="388"/>
    </location>
</feature>
<protein>
    <submittedName>
        <fullName evidence="8">MFS family permease</fullName>
    </submittedName>
</protein>
<reference evidence="8 9" key="1">
    <citation type="submission" date="2020-08" db="EMBL/GenBank/DDBJ databases">
        <title>Genomic Encyclopedia of Type Strains, Phase IV (KMG-IV): sequencing the most valuable type-strain genomes for metagenomic binning, comparative biology and taxonomic classification.</title>
        <authorList>
            <person name="Goeker M."/>
        </authorList>
    </citation>
    <scope>NUCLEOTIDE SEQUENCE [LARGE SCALE GENOMIC DNA]</scope>
    <source>
        <strain evidence="8 9">DSM 40141</strain>
    </source>
</reference>
<evidence type="ECO:0000313" key="9">
    <source>
        <dbReference type="Proteomes" id="UP000540423"/>
    </source>
</evidence>
<feature type="transmembrane region" description="Helical" evidence="6">
    <location>
        <begin position="49"/>
        <end position="68"/>
    </location>
</feature>
<feature type="transmembrane region" description="Helical" evidence="6">
    <location>
        <begin position="77"/>
        <end position="95"/>
    </location>
</feature>
<keyword evidence="4 6" id="KW-1133">Transmembrane helix</keyword>
<feature type="transmembrane region" description="Helical" evidence="6">
    <location>
        <begin position="135"/>
        <end position="157"/>
    </location>
</feature>
<feature type="transmembrane region" description="Helical" evidence="6">
    <location>
        <begin position="215"/>
        <end position="236"/>
    </location>
</feature>
<dbReference type="GO" id="GO:0022857">
    <property type="term" value="F:transmembrane transporter activity"/>
    <property type="evidence" value="ECO:0007669"/>
    <property type="project" value="InterPro"/>
</dbReference>
<evidence type="ECO:0000256" key="1">
    <source>
        <dbReference type="ARBA" id="ARBA00004651"/>
    </source>
</evidence>
<dbReference type="CDD" id="cd06174">
    <property type="entry name" value="MFS"/>
    <property type="match status" value="1"/>
</dbReference>
<organism evidence="8 9">
    <name type="scientific">Streptomyces candidus</name>
    <dbReference type="NCBI Taxonomy" id="67283"/>
    <lineage>
        <taxon>Bacteria</taxon>
        <taxon>Bacillati</taxon>
        <taxon>Actinomycetota</taxon>
        <taxon>Actinomycetes</taxon>
        <taxon>Kitasatosporales</taxon>
        <taxon>Streptomycetaceae</taxon>
        <taxon>Streptomyces</taxon>
    </lineage>
</organism>